<keyword evidence="2" id="KW-0547">Nucleotide-binding</keyword>
<dbReference type="PROSITE" id="PS51459">
    <property type="entry name" value="FIDO"/>
    <property type="match status" value="1"/>
</dbReference>
<keyword evidence="5" id="KW-1185">Reference proteome</keyword>
<dbReference type="Pfam" id="PF02661">
    <property type="entry name" value="Fic"/>
    <property type="match status" value="1"/>
</dbReference>
<organism evidence="4 5">
    <name type="scientific">Enteractinococcus helveticum</name>
    <dbReference type="NCBI Taxonomy" id="1837282"/>
    <lineage>
        <taxon>Bacteria</taxon>
        <taxon>Bacillati</taxon>
        <taxon>Actinomycetota</taxon>
        <taxon>Actinomycetes</taxon>
        <taxon>Micrococcales</taxon>
        <taxon>Micrococcaceae</taxon>
    </lineage>
</organism>
<reference evidence="4 5" key="1">
    <citation type="submission" date="2016-04" db="EMBL/GenBank/DDBJ databases">
        <title>First whole genome shotgun sequence of the bacterium Enteractinococcus sp. strain UASWS1574.</title>
        <authorList>
            <person name="Crovadore J."/>
            <person name="Chablais R."/>
            <person name="Lefort F."/>
        </authorList>
    </citation>
    <scope>NUCLEOTIDE SEQUENCE [LARGE SCALE GENOMIC DNA]</scope>
    <source>
        <strain evidence="4 5">UASWS1574</strain>
    </source>
</reference>
<gene>
    <name evidence="4" type="ORF">A6F49_07985</name>
</gene>
<dbReference type="Proteomes" id="UP000078292">
    <property type="component" value="Unassembled WGS sequence"/>
</dbReference>
<dbReference type="InterPro" id="IPR003812">
    <property type="entry name" value="Fido"/>
</dbReference>
<evidence type="ECO:0000313" key="4">
    <source>
        <dbReference type="EMBL" id="OAV61878.1"/>
    </source>
</evidence>
<dbReference type="GO" id="GO:0005524">
    <property type="term" value="F:ATP binding"/>
    <property type="evidence" value="ECO:0007669"/>
    <property type="project" value="UniProtKB-KW"/>
</dbReference>
<protein>
    <recommendedName>
        <fullName evidence="3">Fido domain-containing protein</fullName>
    </recommendedName>
</protein>
<comment type="caution">
    <text evidence="4">The sequence shown here is derived from an EMBL/GenBank/DDBJ whole genome shotgun (WGS) entry which is preliminary data.</text>
</comment>
<evidence type="ECO:0000313" key="5">
    <source>
        <dbReference type="Proteomes" id="UP000078292"/>
    </source>
</evidence>
<dbReference type="SUPFAM" id="SSF140931">
    <property type="entry name" value="Fic-like"/>
    <property type="match status" value="1"/>
</dbReference>
<dbReference type="AlphaFoldDB" id="A0A1B7M0U5"/>
<feature type="active site" evidence="1">
    <location>
        <position position="137"/>
    </location>
</feature>
<sequence length="307" mass="33381">MIWCEASASSALEHLHAPFQHIAIARLAAQSQPTASLIVDNIDAVEAALQHPAPLSLDALLATHHVLMRNTVPTQAGRVRNQAVWLGGTNPQTAAFVPPPCTQVPAALADLKNFLQRTDIDPLTQAAIAHAQYETIHPHTDGNGRTGRALIASVLKARGTSPEFVLPISSGLLGSRFSYVDALTQYRRGDPLDIIELIAVAAHRAISNAKLLHQDLQALEESIYAAASRVSSNFQIVTQLCLREPVFTAARAQQLGVPLSTAYRIIQRLETQEVLAVEEKIRGQSVWSVKGLTQALDAFLRRARRPY</sequence>
<feature type="domain" description="Fido" evidence="3">
    <location>
        <begin position="55"/>
        <end position="200"/>
    </location>
</feature>
<accession>A0A1B7M0U5</accession>
<evidence type="ECO:0000256" key="2">
    <source>
        <dbReference type="PIRSR" id="PIRSR640198-2"/>
    </source>
</evidence>
<dbReference type="EMBL" id="LXEY01000015">
    <property type="protein sequence ID" value="OAV61878.1"/>
    <property type="molecule type" value="Genomic_DNA"/>
</dbReference>
<evidence type="ECO:0000259" key="3">
    <source>
        <dbReference type="PROSITE" id="PS51459"/>
    </source>
</evidence>
<dbReference type="InterPro" id="IPR036597">
    <property type="entry name" value="Fido-like_dom_sf"/>
</dbReference>
<dbReference type="PANTHER" id="PTHR13504:SF38">
    <property type="entry name" value="FIDO DOMAIN-CONTAINING PROTEIN"/>
    <property type="match status" value="1"/>
</dbReference>
<keyword evidence="2" id="KW-0067">ATP-binding</keyword>
<feature type="binding site" evidence="2">
    <location>
        <begin position="141"/>
        <end position="148"/>
    </location>
    <ligand>
        <name>ATP</name>
        <dbReference type="ChEBI" id="CHEBI:30616"/>
    </ligand>
</feature>
<evidence type="ECO:0000256" key="1">
    <source>
        <dbReference type="PIRSR" id="PIRSR640198-1"/>
    </source>
</evidence>
<dbReference type="STRING" id="1837282.A6F49_07985"/>
<dbReference type="PANTHER" id="PTHR13504">
    <property type="entry name" value="FIDO DOMAIN-CONTAINING PROTEIN DDB_G0283145"/>
    <property type="match status" value="1"/>
</dbReference>
<dbReference type="Gene3D" id="1.10.3290.10">
    <property type="entry name" value="Fido-like domain"/>
    <property type="match status" value="1"/>
</dbReference>
<name>A0A1B7M0U5_9MICC</name>
<dbReference type="InterPro" id="IPR040198">
    <property type="entry name" value="Fido_containing"/>
</dbReference>
<proteinExistence type="predicted"/>